<keyword evidence="6" id="KW-0769">Symport</keyword>
<dbReference type="AlphaFoldDB" id="A0AAU0UIX2"/>
<dbReference type="PANTHER" id="PTHR48086:SF3">
    <property type="entry name" value="SODIUM_PROLINE SYMPORTER"/>
    <property type="match status" value="1"/>
</dbReference>
<evidence type="ECO:0000256" key="14">
    <source>
        <dbReference type="SAM" id="Phobius"/>
    </source>
</evidence>
<feature type="transmembrane region" description="Helical" evidence="14">
    <location>
        <begin position="450"/>
        <end position="473"/>
    </location>
</feature>
<dbReference type="PANTHER" id="PTHR48086">
    <property type="entry name" value="SODIUM/PROLINE SYMPORTER-RELATED"/>
    <property type="match status" value="1"/>
</dbReference>
<comment type="catalytic activity">
    <reaction evidence="12">
        <text>L-proline(in) + Na(+)(in) = L-proline(out) + Na(+)(out)</text>
        <dbReference type="Rhea" id="RHEA:28967"/>
        <dbReference type="ChEBI" id="CHEBI:29101"/>
        <dbReference type="ChEBI" id="CHEBI:60039"/>
    </reaction>
</comment>
<comment type="subcellular location">
    <subcellularLocation>
        <location evidence="1">Cell membrane</location>
        <topology evidence="1">Multi-pass membrane protein</topology>
    </subcellularLocation>
</comment>
<evidence type="ECO:0000256" key="5">
    <source>
        <dbReference type="ARBA" id="ARBA00022692"/>
    </source>
</evidence>
<keyword evidence="5 14" id="KW-0812">Transmembrane</keyword>
<evidence type="ECO:0000256" key="4">
    <source>
        <dbReference type="ARBA" id="ARBA00022475"/>
    </source>
</evidence>
<dbReference type="Pfam" id="PF00474">
    <property type="entry name" value="SSF"/>
    <property type="match status" value="1"/>
</dbReference>
<keyword evidence="16" id="KW-1185">Reference proteome</keyword>
<dbReference type="Gene3D" id="1.20.1730.10">
    <property type="entry name" value="Sodium/glucose cotransporter"/>
    <property type="match status" value="1"/>
</dbReference>
<feature type="transmembrane region" description="Helical" evidence="14">
    <location>
        <begin position="426"/>
        <end position="444"/>
    </location>
</feature>
<dbReference type="InterPro" id="IPR038377">
    <property type="entry name" value="Na/Glc_symporter_sf"/>
</dbReference>
<dbReference type="EMBL" id="CP121694">
    <property type="protein sequence ID" value="WRO20311.1"/>
    <property type="molecule type" value="Genomic_DNA"/>
</dbReference>
<evidence type="ECO:0000256" key="3">
    <source>
        <dbReference type="ARBA" id="ARBA00022448"/>
    </source>
</evidence>
<gene>
    <name evidence="15" type="ORF">MFMK1_000069</name>
</gene>
<evidence type="ECO:0000256" key="1">
    <source>
        <dbReference type="ARBA" id="ARBA00004651"/>
    </source>
</evidence>
<feature type="transmembrane region" description="Helical" evidence="14">
    <location>
        <begin position="182"/>
        <end position="200"/>
    </location>
</feature>
<keyword evidence="4" id="KW-1003">Cell membrane</keyword>
<evidence type="ECO:0000313" key="16">
    <source>
        <dbReference type="Proteomes" id="UP001329915"/>
    </source>
</evidence>
<sequence length="505" mass="54526">MKFTVIAIYVFVVMGIAVYSMRKTKTEDDFILGNRSIGPWVSAFAYGTTYFSAVLFIGYAGKVGWGFGMSGLWIVLGNALVGGYLAWKVLAKPTRRMTTRLGSRTMPEFLEARFNCKSMKIVSALIIFTFLVPYSASVYMGLSYFFEEIFHIAFGQALLFIAILTGAYLVMGGYFAITMTDFVQGIVMMFGVILLIFYVVTDAHVGGLSAGLEKLAAIEPRLVQPVGPPGILPLLSLVILTSLGAWGLPQMVQKFYAIESEQSIPQAMTVTTVFAFLMTLGAYFTGGFSRLFFDNQMPLGPGGQPSPDVIMPQIISQALPEIVGVILLLLVLAASMSTLASLVLVSSSAIVVDLVQGTMKPDMDRKHVVLLLRVFCVIFIGLSVYLALTPTVILTLMSISWGTVAGAFLAPYLYGLYWRGTTLAGAWAGIISGLSISLGLSIYTHMDAQLIPMIGSLAIVAPLVIVPAVSAVTSPYSHEHLAKVFGEEYQDGQISSEGLMTHDLG</sequence>
<protein>
    <submittedName>
        <fullName evidence="15">Sodium:solute symporter</fullName>
    </submittedName>
</protein>
<accession>A0AAU0UIX2</accession>
<feature type="transmembrane region" description="Helical" evidence="14">
    <location>
        <begin position="392"/>
        <end position="414"/>
    </location>
</feature>
<dbReference type="RefSeq" id="WP_366923214.1">
    <property type="nucleotide sequence ID" value="NZ_CP121694.1"/>
</dbReference>
<keyword evidence="10 14" id="KW-0472">Membrane</keyword>
<evidence type="ECO:0000256" key="7">
    <source>
        <dbReference type="ARBA" id="ARBA00022989"/>
    </source>
</evidence>
<evidence type="ECO:0000256" key="13">
    <source>
        <dbReference type="RuleBase" id="RU362091"/>
    </source>
</evidence>
<evidence type="ECO:0000256" key="2">
    <source>
        <dbReference type="ARBA" id="ARBA00006434"/>
    </source>
</evidence>
<evidence type="ECO:0000256" key="10">
    <source>
        <dbReference type="ARBA" id="ARBA00023136"/>
    </source>
</evidence>
<feature type="transmembrane region" description="Helical" evidence="14">
    <location>
        <begin position="269"/>
        <end position="293"/>
    </location>
</feature>
<evidence type="ECO:0000256" key="12">
    <source>
        <dbReference type="ARBA" id="ARBA00033708"/>
    </source>
</evidence>
<feature type="transmembrane region" description="Helical" evidence="14">
    <location>
        <begin position="6"/>
        <end position="22"/>
    </location>
</feature>
<dbReference type="GO" id="GO:0006814">
    <property type="term" value="P:sodium ion transport"/>
    <property type="evidence" value="ECO:0007669"/>
    <property type="project" value="UniProtKB-KW"/>
</dbReference>
<keyword evidence="7 14" id="KW-1133">Transmembrane helix</keyword>
<dbReference type="GO" id="GO:0015293">
    <property type="term" value="F:symporter activity"/>
    <property type="evidence" value="ECO:0007669"/>
    <property type="project" value="UniProtKB-KW"/>
</dbReference>
<feature type="transmembrane region" description="Helical" evidence="14">
    <location>
        <begin position="152"/>
        <end position="170"/>
    </location>
</feature>
<comment type="similarity">
    <text evidence="2 13">Belongs to the sodium:solute symporter (SSF) (TC 2.A.21) family.</text>
</comment>
<reference evidence="15 16" key="1">
    <citation type="submission" date="2023-04" db="EMBL/GenBank/DDBJ databases">
        <authorList>
            <person name="Hsu D."/>
        </authorList>
    </citation>
    <scope>NUCLEOTIDE SEQUENCE [LARGE SCALE GENOMIC DNA]</scope>
    <source>
        <strain evidence="15 16">MK1</strain>
    </source>
</reference>
<organism evidence="15 16">
    <name type="scientific">Metallumcola ferriviriculae</name>
    <dbReference type="NCBI Taxonomy" id="3039180"/>
    <lineage>
        <taxon>Bacteria</taxon>
        <taxon>Bacillati</taxon>
        <taxon>Bacillota</taxon>
        <taxon>Clostridia</taxon>
        <taxon>Neomoorellales</taxon>
        <taxon>Desulfitibacteraceae</taxon>
        <taxon>Metallumcola</taxon>
    </lineage>
</organism>
<evidence type="ECO:0000256" key="11">
    <source>
        <dbReference type="ARBA" id="ARBA00023201"/>
    </source>
</evidence>
<feature type="transmembrane region" description="Helical" evidence="14">
    <location>
        <begin position="67"/>
        <end position="87"/>
    </location>
</feature>
<dbReference type="InterPro" id="IPR050277">
    <property type="entry name" value="Sodium:Solute_Symporter"/>
</dbReference>
<keyword evidence="3" id="KW-0813">Transport</keyword>
<dbReference type="GO" id="GO:0005886">
    <property type="term" value="C:plasma membrane"/>
    <property type="evidence" value="ECO:0007669"/>
    <property type="project" value="UniProtKB-SubCell"/>
</dbReference>
<feature type="transmembrane region" description="Helical" evidence="14">
    <location>
        <begin position="367"/>
        <end position="386"/>
    </location>
</feature>
<keyword evidence="9" id="KW-0406">Ion transport</keyword>
<name>A0AAU0UIX2_9FIRM</name>
<evidence type="ECO:0000256" key="9">
    <source>
        <dbReference type="ARBA" id="ARBA00023065"/>
    </source>
</evidence>
<dbReference type="Proteomes" id="UP001329915">
    <property type="component" value="Chromosome"/>
</dbReference>
<keyword evidence="8" id="KW-0915">Sodium</keyword>
<dbReference type="InterPro" id="IPR001734">
    <property type="entry name" value="Na/solute_symporter"/>
</dbReference>
<dbReference type="PROSITE" id="PS50283">
    <property type="entry name" value="NA_SOLUT_SYMP_3"/>
    <property type="match status" value="1"/>
</dbReference>
<feature type="transmembrane region" description="Helical" evidence="14">
    <location>
        <begin position="230"/>
        <end position="248"/>
    </location>
</feature>
<proteinExistence type="inferred from homology"/>
<feature type="transmembrane region" description="Helical" evidence="14">
    <location>
        <begin position="43"/>
        <end position="61"/>
    </location>
</feature>
<feature type="transmembrane region" description="Helical" evidence="14">
    <location>
        <begin position="121"/>
        <end position="146"/>
    </location>
</feature>
<feature type="transmembrane region" description="Helical" evidence="14">
    <location>
        <begin position="322"/>
        <end position="355"/>
    </location>
</feature>
<evidence type="ECO:0000313" key="15">
    <source>
        <dbReference type="EMBL" id="WRO20311.1"/>
    </source>
</evidence>
<evidence type="ECO:0000256" key="6">
    <source>
        <dbReference type="ARBA" id="ARBA00022847"/>
    </source>
</evidence>
<keyword evidence="11" id="KW-0739">Sodium transport</keyword>
<evidence type="ECO:0000256" key="8">
    <source>
        <dbReference type="ARBA" id="ARBA00023053"/>
    </source>
</evidence>
<dbReference type="KEGG" id="dbc:MFMK1_000069"/>